<gene>
    <name evidence="4" type="primary">PmlGA01_090032800</name>
    <name evidence="4" type="ORF">PMLGA01_090032800</name>
</gene>
<feature type="compositionally biased region" description="Low complexity" evidence="1">
    <location>
        <begin position="44"/>
        <end position="63"/>
    </location>
</feature>
<feature type="region of interest" description="Disordered" evidence="1">
    <location>
        <begin position="30"/>
        <end position="71"/>
    </location>
</feature>
<accession>A0A1C3KCW0</accession>
<dbReference type="InterPro" id="IPR000626">
    <property type="entry name" value="Ubiquitin-like_dom"/>
</dbReference>
<feature type="compositionally biased region" description="Low complexity" evidence="1">
    <location>
        <begin position="774"/>
        <end position="792"/>
    </location>
</feature>
<feature type="compositionally biased region" description="Low complexity" evidence="1">
    <location>
        <begin position="173"/>
        <end position="185"/>
    </location>
</feature>
<dbReference type="SUPFAM" id="SSF54236">
    <property type="entry name" value="Ubiquitin-like"/>
    <property type="match status" value="1"/>
</dbReference>
<proteinExistence type="predicted"/>
<dbReference type="GO" id="GO:0031593">
    <property type="term" value="F:polyubiquitin modification-dependent protein binding"/>
    <property type="evidence" value="ECO:0007669"/>
    <property type="project" value="TreeGrafter"/>
</dbReference>
<dbReference type="Pfam" id="PF00240">
    <property type="entry name" value="ubiquitin"/>
    <property type="match status" value="1"/>
</dbReference>
<feature type="region of interest" description="Disordered" evidence="1">
    <location>
        <begin position="537"/>
        <end position="576"/>
    </location>
</feature>
<evidence type="ECO:0000259" key="3">
    <source>
        <dbReference type="PROSITE" id="PS50053"/>
    </source>
</evidence>
<feature type="compositionally biased region" description="Polar residues" evidence="1">
    <location>
        <begin position="793"/>
        <end position="809"/>
    </location>
</feature>
<feature type="region of interest" description="Disordered" evidence="1">
    <location>
        <begin position="479"/>
        <end position="514"/>
    </location>
</feature>
<dbReference type="Gene3D" id="1.10.260.100">
    <property type="match status" value="1"/>
</dbReference>
<dbReference type="InterPro" id="IPR015940">
    <property type="entry name" value="UBA"/>
</dbReference>
<feature type="domain" description="UBA" evidence="2">
    <location>
        <begin position="970"/>
        <end position="1011"/>
    </location>
</feature>
<feature type="domain" description="Ubiquitin-like" evidence="3">
    <location>
        <begin position="260"/>
        <end position="330"/>
    </location>
</feature>
<dbReference type="PROSITE" id="PS50053">
    <property type="entry name" value="UBIQUITIN_2"/>
    <property type="match status" value="1"/>
</dbReference>
<feature type="compositionally biased region" description="Low complexity" evidence="1">
    <location>
        <begin position="558"/>
        <end position="576"/>
    </location>
</feature>
<reference evidence="4 5" key="1">
    <citation type="submission" date="2016-06" db="EMBL/GenBank/DDBJ databases">
        <authorList>
            <consortium name="Pathogen Informatics"/>
        </authorList>
    </citation>
    <scope>NUCLEOTIDE SEQUENCE [LARGE SCALE GENOMIC DNA]</scope>
    <source>
        <strain evidence="4">PmlGA01</strain>
    </source>
</reference>
<dbReference type="PROSITE" id="PS50030">
    <property type="entry name" value="UBA"/>
    <property type="match status" value="1"/>
</dbReference>
<protein>
    <submittedName>
        <fullName evidence="4">Ubiquitin-like protein, putative</fullName>
    </submittedName>
</protein>
<dbReference type="VEuPathDB" id="PlasmoDB:PmUG01_09041200"/>
<feature type="compositionally biased region" description="Basic and acidic residues" evidence="1">
    <location>
        <begin position="187"/>
        <end position="199"/>
    </location>
</feature>
<dbReference type="AlphaFoldDB" id="A0A1C3KCW0"/>
<dbReference type="GO" id="GO:0005829">
    <property type="term" value="C:cytosol"/>
    <property type="evidence" value="ECO:0007669"/>
    <property type="project" value="TreeGrafter"/>
</dbReference>
<feature type="compositionally biased region" description="Low complexity" evidence="1">
    <location>
        <begin position="106"/>
        <end position="122"/>
    </location>
</feature>
<dbReference type="InterPro" id="IPR029071">
    <property type="entry name" value="Ubiquitin-like_domsf"/>
</dbReference>
<name>A0A1C3KCW0_PLAMA</name>
<dbReference type="SMART" id="SM00165">
    <property type="entry name" value="UBA"/>
    <property type="match status" value="1"/>
</dbReference>
<feature type="compositionally biased region" description="Low complexity" evidence="1">
    <location>
        <begin position="200"/>
        <end position="245"/>
    </location>
</feature>
<dbReference type="GO" id="GO:0006511">
    <property type="term" value="P:ubiquitin-dependent protein catabolic process"/>
    <property type="evidence" value="ECO:0007669"/>
    <property type="project" value="TreeGrafter"/>
</dbReference>
<dbReference type="PANTHER" id="PTHR10677">
    <property type="entry name" value="UBIQUILIN"/>
    <property type="match status" value="1"/>
</dbReference>
<sequence>MLNSTNNKEKKEAFMDLDNIDLSEYNHVINNSYSSDEDDDEEVSSSYDSNNDNINDNNNNNNDKINDNNKDNIIDNNKDNIIDNHKDNIIDNHKDNIIDNHKDNINDNGNNNNDNSNSNVDIVGARTNNDSTKNKADITSDSVCLTVKGSDKTFNSNGNECEEKSKNKVDIIGGSNNYGSNNYGSKDPYDEKKSTEEVHGNGVNINDDNNNINNSSCSGNKNNINSNSNNKNSNNDSNKKNSNCNYTSNSRKMSVNSSYAYARIKTNDCNNSLYKCKIEKNITIKKLKKSLNKLLNNEDEYRIIYRGRLLKDVETLSKYDIKFNDILYAIKLNRKRSGNDAVLDSGITSSQLSTIGDEYNDVGKLSQNDNISKLISSMFDNSDFLKSIMDSNKQLQKLREKNSDLHHMLNDSQALKQSFEMIKNPSLMKELMRNTDRAISNIEAIPGGFNTLRRMYHNIQEPMYAANDISNENKKNKVKHYDLNSSSPPTSEAFPNPWASKDNNSKNGRNSSNDLNKYLFMNNSLFNNTSDLFKANKKSNSNANKDADSNGGERVSWNSNNNGINGISNTNGNKDINGNNSMNGINNLLKSNIFDMLQKYQNPLINKADNTKIEKKSFTTTDNKAVDSKNLENSKNYLNMFSNGLPNSGLPNSGLLNSGLLNNGLLNNGLLNSGLLNSGLLNSGLLNNARLNNGLTNGGPPNYDQFNNNLFNNLVDQNRRNENAGVTNMLNQIILNLSKNMNVNNSGSNMNTSSDMLNGMSMLNSMSNIMNPLYNDNINNNNNNKAENTGNNDSSKTHINTDPSSDVQGVNNCVDLMRNRKNANEYLDSNITSDNYKNCQNKETLEKGNCFNLLTHNINKDTNGIYSNSILEKNRCDNTNNKNSSPLNISTNNQVNNLNMVDNPDSAKLSMPISIITATGAANTTSTTTLTTTSTTAATNNATNNNNNNNNISTSSSSSGIAQEQHYFQKLYEEQINSLKVMGFTDTQKCLKALVDAKGNIDSAIDILVNETNENEN</sequence>
<evidence type="ECO:0000256" key="1">
    <source>
        <dbReference type="SAM" id="MobiDB-lite"/>
    </source>
</evidence>
<dbReference type="SUPFAM" id="SSF46934">
    <property type="entry name" value="UBA-like"/>
    <property type="match status" value="1"/>
</dbReference>
<dbReference type="Pfam" id="PF23195">
    <property type="entry name" value="UBQLN1"/>
    <property type="match status" value="1"/>
</dbReference>
<dbReference type="Gene3D" id="3.10.20.90">
    <property type="entry name" value="Phosphatidylinositol 3-kinase Catalytic Subunit, Chain A, domain 1"/>
    <property type="match status" value="1"/>
</dbReference>
<feature type="region of interest" description="Disordered" evidence="1">
    <location>
        <begin position="101"/>
        <end position="136"/>
    </location>
</feature>
<dbReference type="PANTHER" id="PTHR10677:SF3">
    <property type="entry name" value="FI07626P-RELATED"/>
    <property type="match status" value="1"/>
</dbReference>
<feature type="region of interest" description="Disordered" evidence="1">
    <location>
        <begin position="170"/>
        <end position="250"/>
    </location>
</feature>
<evidence type="ECO:0000313" key="5">
    <source>
        <dbReference type="Proteomes" id="UP000219799"/>
    </source>
</evidence>
<organism evidence="4 5">
    <name type="scientific">Plasmodium malariae</name>
    <dbReference type="NCBI Taxonomy" id="5858"/>
    <lineage>
        <taxon>Eukaryota</taxon>
        <taxon>Sar</taxon>
        <taxon>Alveolata</taxon>
        <taxon>Apicomplexa</taxon>
        <taxon>Aconoidasida</taxon>
        <taxon>Haemosporida</taxon>
        <taxon>Plasmodiidae</taxon>
        <taxon>Plasmodium</taxon>
        <taxon>Plasmodium (Plasmodium)</taxon>
    </lineage>
</organism>
<dbReference type="FunFam" id="1.10.260.100:FF:000001">
    <property type="entry name" value="Ubiquilin 1"/>
    <property type="match status" value="1"/>
</dbReference>
<dbReference type="Proteomes" id="UP000219799">
    <property type="component" value="Chromosome 9"/>
</dbReference>
<dbReference type="EMBL" id="LT594497">
    <property type="protein sequence ID" value="SBT71417.1"/>
    <property type="molecule type" value="Genomic_DNA"/>
</dbReference>
<dbReference type="Gene3D" id="1.10.8.10">
    <property type="entry name" value="DNA helicase RuvA subunit, C-terminal domain"/>
    <property type="match status" value="1"/>
</dbReference>
<feature type="region of interest" description="Disordered" evidence="1">
    <location>
        <begin position="774"/>
        <end position="809"/>
    </location>
</feature>
<dbReference type="InterPro" id="IPR015496">
    <property type="entry name" value="Ubiquilin"/>
</dbReference>
<evidence type="ECO:0000313" key="4">
    <source>
        <dbReference type="EMBL" id="SBT71417.1"/>
    </source>
</evidence>
<evidence type="ECO:0000259" key="2">
    <source>
        <dbReference type="PROSITE" id="PS50030"/>
    </source>
</evidence>
<dbReference type="InterPro" id="IPR009060">
    <property type="entry name" value="UBA-like_sf"/>
</dbReference>
<feature type="compositionally biased region" description="Polar residues" evidence="1">
    <location>
        <begin position="501"/>
        <end position="514"/>
    </location>
</feature>